<dbReference type="PROSITE" id="PS50158">
    <property type="entry name" value="ZF_CCHC"/>
    <property type="match status" value="1"/>
</dbReference>
<dbReference type="STRING" id="212602.A0A420I2Z4"/>
<accession>A0A420I2Z4</accession>
<dbReference type="AlphaFoldDB" id="A0A420I2Z4"/>
<dbReference type="GO" id="GO:0003676">
    <property type="term" value="F:nucleic acid binding"/>
    <property type="evidence" value="ECO:0007669"/>
    <property type="project" value="InterPro"/>
</dbReference>
<keyword evidence="1" id="KW-0863">Zinc-finger</keyword>
<keyword evidence="1" id="KW-0479">Metal-binding</keyword>
<keyword evidence="4" id="KW-1185">Reference proteome</keyword>
<dbReference type="Proteomes" id="UP000286134">
    <property type="component" value="Unassembled WGS sequence"/>
</dbReference>
<evidence type="ECO:0000256" key="1">
    <source>
        <dbReference type="PROSITE-ProRule" id="PRU00047"/>
    </source>
</evidence>
<organism evidence="3 4">
    <name type="scientific">Erysiphe neolycopersici</name>
    <dbReference type="NCBI Taxonomy" id="212602"/>
    <lineage>
        <taxon>Eukaryota</taxon>
        <taxon>Fungi</taxon>
        <taxon>Dikarya</taxon>
        <taxon>Ascomycota</taxon>
        <taxon>Pezizomycotina</taxon>
        <taxon>Leotiomycetes</taxon>
        <taxon>Erysiphales</taxon>
        <taxon>Erysiphaceae</taxon>
        <taxon>Erysiphe</taxon>
    </lineage>
</organism>
<dbReference type="InterPro" id="IPR036875">
    <property type="entry name" value="Znf_CCHC_sf"/>
</dbReference>
<evidence type="ECO:0000259" key="2">
    <source>
        <dbReference type="PROSITE" id="PS50158"/>
    </source>
</evidence>
<dbReference type="SUPFAM" id="SSF57756">
    <property type="entry name" value="Retrovirus zinc finger-like domains"/>
    <property type="match status" value="1"/>
</dbReference>
<protein>
    <recommendedName>
        <fullName evidence="2">CCHC-type domain-containing protein</fullName>
    </recommendedName>
</protein>
<gene>
    <name evidence="3" type="ORF">OnM2_021037</name>
</gene>
<dbReference type="EMBL" id="MCFK01002164">
    <property type="protein sequence ID" value="RKF64055.1"/>
    <property type="molecule type" value="Genomic_DNA"/>
</dbReference>
<comment type="caution">
    <text evidence="3">The sequence shown here is derived from an EMBL/GenBank/DDBJ whole genome shotgun (WGS) entry which is preliminary data.</text>
</comment>
<sequence>MNGSQHSQDRRNALNPPPVCFNCGVPGHFVVACPKPSREIPAGIGVAHAQGINSTHQQHSPYRLHQQSFYPNQPCGANIEATSCPIYNTPSSPVLSYQQPTFQRNYYLAPQLNGPEHLSSSSYSSQNYHYGPLSHQVSTSDHLYSASNPNYQNLSPPAHHTTHPCQWSFASHSPLGHEYNCRAPFSSYKKKKSIPENKNYQQLYPQTLKVKKLKNRNPKVCPGVIADTSEDYITISHQTWETQNLSHKLQADIHNSESQHTGLLVQFNVKKENEAVYVNYTDVDYKEEFWEWEFSAIFKEPSAAEAVELAQPLAASFKSTPVPLTQPWSSLVPSISRYARKDNAKEFARSIRCSPQWSYLQEDPAFADIEVNSPLISIDEILAWIAMRRGVDINSNDTCENRHSKTLCQKRERPDESEKYIQYDVDNHNKVDAHCIIEEPSKKKRKLLSLEAQCNHDSLKTNSVLPVCYLKDNPHIENNLDEQIKNTQKSKATLSSRDASEKKQQACEVSTFAAYSRRW</sequence>
<proteinExistence type="predicted"/>
<feature type="domain" description="CCHC-type" evidence="2">
    <location>
        <begin position="20"/>
        <end position="35"/>
    </location>
</feature>
<dbReference type="OrthoDB" id="3596098at2759"/>
<name>A0A420I2Z4_9PEZI</name>
<dbReference type="InterPro" id="IPR001878">
    <property type="entry name" value="Znf_CCHC"/>
</dbReference>
<dbReference type="SMART" id="SM00343">
    <property type="entry name" value="ZnF_C2HC"/>
    <property type="match status" value="1"/>
</dbReference>
<reference evidence="3 4" key="1">
    <citation type="journal article" date="2018" name="BMC Genomics">
        <title>Comparative genome analyses reveal sequence features reflecting distinct modes of host-adaptation between dicot and monocot powdery mildew.</title>
        <authorList>
            <person name="Wu Y."/>
            <person name="Ma X."/>
            <person name="Pan Z."/>
            <person name="Kale S.D."/>
            <person name="Song Y."/>
            <person name="King H."/>
            <person name="Zhang Q."/>
            <person name="Presley C."/>
            <person name="Deng X."/>
            <person name="Wei C.I."/>
            <person name="Xiao S."/>
        </authorList>
    </citation>
    <scope>NUCLEOTIDE SEQUENCE [LARGE SCALE GENOMIC DNA]</scope>
    <source>
        <strain evidence="3">UMSG2</strain>
    </source>
</reference>
<dbReference type="GO" id="GO:0008270">
    <property type="term" value="F:zinc ion binding"/>
    <property type="evidence" value="ECO:0007669"/>
    <property type="project" value="UniProtKB-KW"/>
</dbReference>
<dbReference type="Pfam" id="PF00098">
    <property type="entry name" value="zf-CCHC"/>
    <property type="match status" value="1"/>
</dbReference>
<evidence type="ECO:0000313" key="3">
    <source>
        <dbReference type="EMBL" id="RKF64055.1"/>
    </source>
</evidence>
<evidence type="ECO:0000313" key="4">
    <source>
        <dbReference type="Proteomes" id="UP000286134"/>
    </source>
</evidence>
<keyword evidence="1" id="KW-0862">Zinc</keyword>